<evidence type="ECO:0000259" key="1">
    <source>
        <dbReference type="Pfam" id="PF00248"/>
    </source>
</evidence>
<dbReference type="InterPro" id="IPR023210">
    <property type="entry name" value="NADP_OxRdtase_dom"/>
</dbReference>
<keyword evidence="3" id="KW-1185">Reference proteome</keyword>
<dbReference type="Gene3D" id="3.20.20.100">
    <property type="entry name" value="NADP-dependent oxidoreductase domain"/>
    <property type="match status" value="1"/>
</dbReference>
<protein>
    <recommendedName>
        <fullName evidence="1">NADP-dependent oxidoreductase domain-containing protein</fullName>
    </recommendedName>
</protein>
<feature type="domain" description="NADP-dependent oxidoreductase" evidence="1">
    <location>
        <begin position="16"/>
        <end position="306"/>
    </location>
</feature>
<dbReference type="RefSeq" id="WP_344699050.1">
    <property type="nucleotide sequence ID" value="NZ_BAABBM010000001.1"/>
</dbReference>
<dbReference type="Proteomes" id="UP001500827">
    <property type="component" value="Unassembled WGS sequence"/>
</dbReference>
<evidence type="ECO:0000313" key="2">
    <source>
        <dbReference type="EMBL" id="GAA3896942.1"/>
    </source>
</evidence>
<reference evidence="3" key="1">
    <citation type="journal article" date="2019" name="Int. J. Syst. Evol. Microbiol.">
        <title>The Global Catalogue of Microorganisms (GCM) 10K type strain sequencing project: providing services to taxonomists for standard genome sequencing and annotation.</title>
        <authorList>
            <consortium name="The Broad Institute Genomics Platform"/>
            <consortium name="The Broad Institute Genome Sequencing Center for Infectious Disease"/>
            <person name="Wu L."/>
            <person name="Ma J."/>
        </authorList>
    </citation>
    <scope>NUCLEOTIDE SEQUENCE [LARGE SCALE GENOMIC DNA]</scope>
    <source>
        <strain evidence="3">JCM 17543</strain>
    </source>
</reference>
<proteinExistence type="predicted"/>
<evidence type="ECO:0000313" key="3">
    <source>
        <dbReference type="Proteomes" id="UP001500827"/>
    </source>
</evidence>
<dbReference type="PANTHER" id="PTHR42686">
    <property type="entry name" value="GH17980P-RELATED"/>
    <property type="match status" value="1"/>
</dbReference>
<dbReference type="PANTHER" id="PTHR42686:SF1">
    <property type="entry name" value="GH17980P-RELATED"/>
    <property type="match status" value="1"/>
</dbReference>
<comment type="caution">
    <text evidence="2">The sequence shown here is derived from an EMBL/GenBank/DDBJ whole genome shotgun (WGS) entry which is preliminary data.</text>
</comment>
<dbReference type="EMBL" id="BAABBM010000001">
    <property type="protein sequence ID" value="GAA3896942.1"/>
    <property type="molecule type" value="Genomic_DNA"/>
</dbReference>
<accession>A0ABP7LCJ0</accession>
<dbReference type="SUPFAM" id="SSF51430">
    <property type="entry name" value="NAD(P)-linked oxidoreductase"/>
    <property type="match status" value="1"/>
</dbReference>
<dbReference type="Pfam" id="PF00248">
    <property type="entry name" value="Aldo_ket_red"/>
    <property type="match status" value="1"/>
</dbReference>
<organism evidence="2 3">
    <name type="scientific">Sphingomonas limnosediminicola</name>
    <dbReference type="NCBI Taxonomy" id="940133"/>
    <lineage>
        <taxon>Bacteria</taxon>
        <taxon>Pseudomonadati</taxon>
        <taxon>Pseudomonadota</taxon>
        <taxon>Alphaproteobacteria</taxon>
        <taxon>Sphingomonadales</taxon>
        <taxon>Sphingomonadaceae</taxon>
        <taxon>Sphingomonas</taxon>
    </lineage>
</organism>
<dbReference type="InterPro" id="IPR036812">
    <property type="entry name" value="NAD(P)_OxRdtase_dom_sf"/>
</dbReference>
<sequence length="315" mass="33771">MDYARLGGSELVSSVIGLGGGSSSRFGLVKGATKSDAVTLIRTAVDEGITFFDGAGICGGVDELLAEALADCRDRVLISTKVHIGPAVFPFARMRRANQVSSWIARRSGWSCSAGVLRKRVEQSLRTLRTDRIDILHLHAVSPQQYSSAVARVVPELLRMKDEGKLRMVGITEGFLNDPGHSMLSAALDDSWADAMMVGFSLQNSSAARVLIPRAKDKGVSVIGMFALRGLSKTQDGEEGIALAELLEEAGAADLSELAYRYCRHQDGIDVVLTGTGNAAHLRQNIAAALAPPLPDSVLERLDQLWRDQVGVSTR</sequence>
<gene>
    <name evidence="2" type="ORF">GCM10022276_14900</name>
</gene>
<dbReference type="InterPro" id="IPR020471">
    <property type="entry name" value="AKR"/>
</dbReference>
<name>A0ABP7LCJ0_9SPHN</name>